<dbReference type="SUPFAM" id="SSF55486">
    <property type="entry name" value="Metalloproteases ('zincins'), catalytic domain"/>
    <property type="match status" value="2"/>
</dbReference>
<comment type="caution">
    <text evidence="3">The sequence shown here is derived from an EMBL/GenBank/DDBJ whole genome shotgun (WGS) entry which is preliminary data.</text>
</comment>
<dbReference type="InterPro" id="IPR027268">
    <property type="entry name" value="Peptidase_M4/M1_CTD_sf"/>
</dbReference>
<organism evidence="3 4">
    <name type="scientific">Candidatus Korobacter versatilis</name>
    <dbReference type="NCBI Taxonomy" id="658062"/>
    <lineage>
        <taxon>Bacteria</taxon>
        <taxon>Pseudomonadati</taxon>
        <taxon>Acidobacteriota</taxon>
        <taxon>Terriglobia</taxon>
        <taxon>Terriglobales</taxon>
        <taxon>Candidatus Korobacteraceae</taxon>
        <taxon>Candidatus Korobacter</taxon>
    </lineage>
</organism>
<feature type="region of interest" description="Disordered" evidence="1">
    <location>
        <begin position="599"/>
        <end position="626"/>
    </location>
</feature>
<evidence type="ECO:0000256" key="2">
    <source>
        <dbReference type="SAM" id="SignalP"/>
    </source>
</evidence>
<feature type="compositionally biased region" description="Basic and acidic residues" evidence="1">
    <location>
        <begin position="612"/>
        <end position="622"/>
    </location>
</feature>
<accession>A0A932A799</accession>
<dbReference type="Proteomes" id="UP000779809">
    <property type="component" value="Unassembled WGS sequence"/>
</dbReference>
<sequence>MKLPRLLALLVLLALPALAKYIPDPIVKYKIDARLDAKAKTIAGHEIIVWRNHSQDAIPDLQFHTYLNAFKNNHTTFMREGGETSRRVSFTGDAKSWGYVQIHSFKVDGHDLTSAMRYIQPDDGNPFDQTVLQVMLPKAIPAGGSVTIEIEWTSKLPRVFARTGFHDDFFLVAQWFPKPGVYEAAGDRHRERGGWNCHQFHTSTEFFADYGTFDVDLTVPSAFELAATGSERSRKNNPDGTTTYNHYQEDVFDFAWTTQPKSQAMKLVRIFKAAEQVSPAELKEWSQKTGASLDDVRLQDVQVTVFLQREHAAQAERHFRAAFAGIKWFGLMYGRYPFDVLTVVDPPYGGGGAGGMEYPTFITAGTDYWPAEHQLDPEGVIVHEFGHQFWFHLVGNKEMEEAWLDEGFNSYSTGKVLELEYGANQSYEDLFGVPFPAAVWVRLPVPRYPWFGMMRGTNSFTGFFTKPGEPVIGLGQYWEWVPRLQRYGRMESYYANAKSDAMERYPWLMLNRASYGTQAYSKPELTLRTLERLVGPQWPRVIRTYHQRWRFKHPDAKDFIATVQEVTGQDWSWFFDQTVYGTNLLDYSVSFTNGTAPQRKGFFDQGGQPKLAESKSAGKNDDNGAPESEVLVRRLGEMVFPVVVRVKFADGSEARELWPVNDPAEPSAGAPPGLNQYRWKKFKYAKKIVSAEADPDALFNGLEVHRVDNTAQLDPPTTLAADKWYLRWVVWIQNALMAFSYFS</sequence>
<dbReference type="AlphaFoldDB" id="A0A932A799"/>
<evidence type="ECO:0000313" key="3">
    <source>
        <dbReference type="EMBL" id="MBI2678006.1"/>
    </source>
</evidence>
<proteinExistence type="predicted"/>
<dbReference type="Gene3D" id="1.10.390.10">
    <property type="entry name" value="Neutral Protease Domain 2"/>
    <property type="match status" value="1"/>
</dbReference>
<evidence type="ECO:0000256" key="1">
    <source>
        <dbReference type="SAM" id="MobiDB-lite"/>
    </source>
</evidence>
<protein>
    <submittedName>
        <fullName evidence="3">M1 family metallopeptidase</fullName>
    </submittedName>
</protein>
<name>A0A932A799_9BACT</name>
<reference evidence="3" key="1">
    <citation type="submission" date="2020-07" db="EMBL/GenBank/DDBJ databases">
        <title>Huge and variable diversity of episymbiotic CPR bacteria and DPANN archaea in groundwater ecosystems.</title>
        <authorList>
            <person name="He C.Y."/>
            <person name="Keren R."/>
            <person name="Whittaker M."/>
            <person name="Farag I.F."/>
            <person name="Doudna J."/>
            <person name="Cate J.H.D."/>
            <person name="Banfield J.F."/>
        </authorList>
    </citation>
    <scope>NUCLEOTIDE SEQUENCE</scope>
    <source>
        <strain evidence="3">NC_groundwater_580_Pr5_B-0.1um_64_19</strain>
    </source>
</reference>
<evidence type="ECO:0000313" key="4">
    <source>
        <dbReference type="Proteomes" id="UP000779809"/>
    </source>
</evidence>
<feature type="signal peptide" evidence="2">
    <location>
        <begin position="1"/>
        <end position="19"/>
    </location>
</feature>
<feature type="chain" id="PRO_5037644714" evidence="2">
    <location>
        <begin position="20"/>
        <end position="743"/>
    </location>
</feature>
<dbReference type="CDD" id="cd09604">
    <property type="entry name" value="M1_APN_like"/>
    <property type="match status" value="1"/>
</dbReference>
<dbReference type="EMBL" id="JACPNR010000006">
    <property type="protein sequence ID" value="MBI2678006.1"/>
    <property type="molecule type" value="Genomic_DNA"/>
</dbReference>
<keyword evidence="2" id="KW-0732">Signal</keyword>
<gene>
    <name evidence="3" type="ORF">HYX28_04440</name>
</gene>